<name>A0A366HHJ3_9BACT</name>
<dbReference type="RefSeq" id="WP_113959946.1">
    <property type="nucleotide sequence ID" value="NZ_QNRR01000007.1"/>
</dbReference>
<dbReference type="Proteomes" id="UP000253426">
    <property type="component" value="Unassembled WGS sequence"/>
</dbReference>
<evidence type="ECO:0000313" key="5">
    <source>
        <dbReference type="EMBL" id="RBP41305.1"/>
    </source>
</evidence>
<evidence type="ECO:0000256" key="2">
    <source>
        <dbReference type="ARBA" id="ARBA00022679"/>
    </source>
</evidence>
<proteinExistence type="inferred from homology"/>
<dbReference type="PROSITE" id="PS52004">
    <property type="entry name" value="KS3_2"/>
    <property type="match status" value="1"/>
</dbReference>
<dbReference type="CDD" id="cd00834">
    <property type="entry name" value="KAS_I_II"/>
    <property type="match status" value="1"/>
</dbReference>
<keyword evidence="2 3" id="KW-0808">Transferase</keyword>
<evidence type="ECO:0000256" key="3">
    <source>
        <dbReference type="RuleBase" id="RU003694"/>
    </source>
</evidence>
<dbReference type="OrthoDB" id="9808669at2"/>
<dbReference type="Gene3D" id="3.40.47.10">
    <property type="match status" value="1"/>
</dbReference>
<organism evidence="5 6">
    <name type="scientific">Roseimicrobium gellanilyticum</name>
    <dbReference type="NCBI Taxonomy" id="748857"/>
    <lineage>
        <taxon>Bacteria</taxon>
        <taxon>Pseudomonadati</taxon>
        <taxon>Verrucomicrobiota</taxon>
        <taxon>Verrucomicrobiia</taxon>
        <taxon>Verrucomicrobiales</taxon>
        <taxon>Verrucomicrobiaceae</taxon>
        <taxon>Roseimicrobium</taxon>
    </lineage>
</organism>
<sequence length="418" mass="44094">MPYRAGQTREETHRVVITGAGIITSMGNNWQENAEGFRAGRLAFRDITVFDASRQRVQRAGEVVFPDAFPQTRLTRSQRKRLDRASRLLVHAGVEAIQQSGWNADALSGEPVPLCLGTSAGAMATGEAYYLAKTNAPATKTSLAEKVILYLPHTQAQHLQSALGIHGPLTIIANACASGANAIGQAFRLVKSGRTRRALAGGYDALAHMVFAGFDSLQALSTTLPRPFDANRDGLALGEGAAIVTLERLEDALARGANILAEISGYGASTDLHHLTQPHPQGDAALLSMTRACEEAGVTPDMIQYINSHGTGTPLNDVAEGAAIQRWAGGHVGKIMVSSTKSAIGHLLGGAGAVEAVICLIAMREGFVPASCSVRTADPICTFDLVREPREAQLDCTLTNSFGFGGANATLIFKKLAA</sequence>
<evidence type="ECO:0000313" key="6">
    <source>
        <dbReference type="Proteomes" id="UP000253426"/>
    </source>
</evidence>
<dbReference type="Pfam" id="PF00109">
    <property type="entry name" value="ketoacyl-synt"/>
    <property type="match status" value="1"/>
</dbReference>
<comment type="caution">
    <text evidence="5">The sequence shown here is derived from an EMBL/GenBank/DDBJ whole genome shotgun (WGS) entry which is preliminary data.</text>
</comment>
<dbReference type="PANTHER" id="PTHR11712:SF325">
    <property type="entry name" value="3-OXOACYL-(ACYL-CARRIER-PROTEIN) SYNTHASE II FABF"/>
    <property type="match status" value="1"/>
</dbReference>
<dbReference type="InterPro" id="IPR016039">
    <property type="entry name" value="Thiolase-like"/>
</dbReference>
<keyword evidence="6" id="KW-1185">Reference proteome</keyword>
<evidence type="ECO:0000256" key="1">
    <source>
        <dbReference type="ARBA" id="ARBA00008467"/>
    </source>
</evidence>
<reference evidence="5 6" key="1">
    <citation type="submission" date="2018-06" db="EMBL/GenBank/DDBJ databases">
        <title>Genomic Encyclopedia of Type Strains, Phase IV (KMG-IV): sequencing the most valuable type-strain genomes for metagenomic binning, comparative biology and taxonomic classification.</title>
        <authorList>
            <person name="Goeker M."/>
        </authorList>
    </citation>
    <scope>NUCLEOTIDE SEQUENCE [LARGE SCALE GENOMIC DNA]</scope>
    <source>
        <strain evidence="5 6">DSM 25532</strain>
    </source>
</reference>
<dbReference type="InterPro" id="IPR020841">
    <property type="entry name" value="PKS_Beta-ketoAc_synthase_dom"/>
</dbReference>
<dbReference type="InterPro" id="IPR018201">
    <property type="entry name" value="Ketoacyl_synth_AS"/>
</dbReference>
<comment type="similarity">
    <text evidence="1 3">Belongs to the thiolase-like superfamily. Beta-ketoacyl-ACP synthases family.</text>
</comment>
<dbReference type="InterPro" id="IPR000794">
    <property type="entry name" value="Beta-ketoacyl_synthase"/>
</dbReference>
<dbReference type="GO" id="GO:0005829">
    <property type="term" value="C:cytosol"/>
    <property type="evidence" value="ECO:0007669"/>
    <property type="project" value="TreeGrafter"/>
</dbReference>
<dbReference type="PANTHER" id="PTHR11712">
    <property type="entry name" value="POLYKETIDE SYNTHASE-RELATED"/>
    <property type="match status" value="1"/>
</dbReference>
<dbReference type="InterPro" id="IPR014031">
    <property type="entry name" value="Ketoacyl_synth_C"/>
</dbReference>
<dbReference type="SMART" id="SM00825">
    <property type="entry name" value="PKS_KS"/>
    <property type="match status" value="1"/>
</dbReference>
<dbReference type="PROSITE" id="PS00606">
    <property type="entry name" value="KS3_1"/>
    <property type="match status" value="1"/>
</dbReference>
<dbReference type="EMBL" id="QNRR01000007">
    <property type="protein sequence ID" value="RBP41305.1"/>
    <property type="molecule type" value="Genomic_DNA"/>
</dbReference>
<accession>A0A366HHJ3</accession>
<dbReference type="Pfam" id="PF02801">
    <property type="entry name" value="Ketoacyl-synt_C"/>
    <property type="match status" value="1"/>
</dbReference>
<dbReference type="GO" id="GO:0006633">
    <property type="term" value="P:fatty acid biosynthetic process"/>
    <property type="evidence" value="ECO:0007669"/>
    <property type="project" value="InterPro"/>
</dbReference>
<evidence type="ECO:0000259" key="4">
    <source>
        <dbReference type="PROSITE" id="PS52004"/>
    </source>
</evidence>
<feature type="domain" description="Ketosynthase family 3 (KS3)" evidence="4">
    <location>
        <begin position="12"/>
        <end position="415"/>
    </location>
</feature>
<gene>
    <name evidence="5" type="ORF">DES53_107136</name>
</gene>
<dbReference type="SUPFAM" id="SSF53901">
    <property type="entry name" value="Thiolase-like"/>
    <property type="match status" value="2"/>
</dbReference>
<protein>
    <submittedName>
        <fullName evidence="5">3-oxoacyl-[acyl-carrier-protein] synthase II</fullName>
    </submittedName>
</protein>
<dbReference type="GO" id="GO:0004315">
    <property type="term" value="F:3-oxoacyl-[acyl-carrier-protein] synthase activity"/>
    <property type="evidence" value="ECO:0007669"/>
    <property type="project" value="InterPro"/>
</dbReference>
<dbReference type="AlphaFoldDB" id="A0A366HHJ3"/>
<dbReference type="InterPro" id="IPR014030">
    <property type="entry name" value="Ketoacyl_synth_N"/>
</dbReference>